<dbReference type="KEGG" id="dvn:HQ394_02025"/>
<keyword evidence="5" id="KW-1185">Reference proteome</keyword>
<evidence type="ECO:0000256" key="1">
    <source>
        <dbReference type="ARBA" id="ARBA00008580"/>
    </source>
</evidence>
<evidence type="ECO:0000259" key="3">
    <source>
        <dbReference type="Pfam" id="PF01402"/>
    </source>
</evidence>
<dbReference type="AlphaFoldDB" id="A0A7H1MY19"/>
<dbReference type="SUPFAM" id="SSF47598">
    <property type="entry name" value="Ribbon-helix-helix"/>
    <property type="match status" value="1"/>
</dbReference>
<evidence type="ECO:0000313" key="5">
    <source>
        <dbReference type="Proteomes" id="UP000516369"/>
    </source>
</evidence>
<dbReference type="CDD" id="cd22231">
    <property type="entry name" value="RHH_NikR_HicB-like"/>
    <property type="match status" value="1"/>
</dbReference>
<name>A0A7H1MY19_9PROT</name>
<comment type="similarity">
    <text evidence="1">Belongs to the ParD antitoxin family.</text>
</comment>
<dbReference type="NCBIfam" id="TIGR02606">
    <property type="entry name" value="antidote_CC2985"/>
    <property type="match status" value="1"/>
</dbReference>
<protein>
    <submittedName>
        <fullName evidence="4">Type II toxin-antitoxin system ParD family antitoxin</fullName>
    </submittedName>
</protein>
<dbReference type="EMBL" id="CP053923">
    <property type="protein sequence ID" value="QNT68355.1"/>
    <property type="molecule type" value="Genomic_DNA"/>
</dbReference>
<dbReference type="InterPro" id="IPR010985">
    <property type="entry name" value="Ribbon_hlx_hlx"/>
</dbReference>
<sequence length="95" mass="10500">MPEIERLTITLPAQMAEDVKDAVHAGEYASTSEVVRDALRLWKANRALQLQELEALKADIDKGLADVAAGRVADFDPARIIERGRELLTRRSSSV</sequence>
<accession>A0A7H1MY19</accession>
<evidence type="ECO:0000256" key="2">
    <source>
        <dbReference type="ARBA" id="ARBA00022649"/>
    </source>
</evidence>
<proteinExistence type="inferred from homology"/>
<dbReference type="PANTHER" id="PTHR36582">
    <property type="entry name" value="ANTITOXIN PARD"/>
    <property type="match status" value="1"/>
</dbReference>
<evidence type="ECO:0000313" key="4">
    <source>
        <dbReference type="EMBL" id="QNT68355.1"/>
    </source>
</evidence>
<dbReference type="InterPro" id="IPR002145">
    <property type="entry name" value="CopG"/>
</dbReference>
<dbReference type="PANTHER" id="PTHR36582:SF2">
    <property type="entry name" value="ANTITOXIN PARD"/>
    <property type="match status" value="1"/>
</dbReference>
<keyword evidence="2" id="KW-1277">Toxin-antitoxin system</keyword>
<organism evidence="4 5">
    <name type="scientific">Defluviicoccus vanus</name>
    <dbReference type="NCBI Taxonomy" id="111831"/>
    <lineage>
        <taxon>Bacteria</taxon>
        <taxon>Pseudomonadati</taxon>
        <taxon>Pseudomonadota</taxon>
        <taxon>Alphaproteobacteria</taxon>
        <taxon>Rhodospirillales</taxon>
        <taxon>Rhodospirillaceae</taxon>
        <taxon>Defluviicoccus</taxon>
    </lineage>
</organism>
<gene>
    <name evidence="4" type="ORF">HQ394_02025</name>
</gene>
<dbReference type="RefSeq" id="WP_190261798.1">
    <property type="nucleotide sequence ID" value="NZ_CP053923.1"/>
</dbReference>
<reference evidence="4 5" key="1">
    <citation type="submission" date="2020-05" db="EMBL/GenBank/DDBJ databases">
        <title>Complete closed genome sequence of Defluviicoccus vanus.</title>
        <authorList>
            <person name="Bessarab I."/>
            <person name="Arumugam K."/>
            <person name="Maszenan A.M."/>
            <person name="Seviour R.J."/>
            <person name="Williams R.B."/>
        </authorList>
    </citation>
    <scope>NUCLEOTIDE SEQUENCE [LARGE SCALE GENOMIC DNA]</scope>
    <source>
        <strain evidence="4 5">Ben 114</strain>
    </source>
</reference>
<dbReference type="InterPro" id="IPR038296">
    <property type="entry name" value="ParD_sf"/>
</dbReference>
<dbReference type="GO" id="GO:0006355">
    <property type="term" value="P:regulation of DNA-templated transcription"/>
    <property type="evidence" value="ECO:0007669"/>
    <property type="project" value="InterPro"/>
</dbReference>
<dbReference type="Pfam" id="PF01402">
    <property type="entry name" value="RHH_1"/>
    <property type="match status" value="1"/>
</dbReference>
<dbReference type="Proteomes" id="UP000516369">
    <property type="component" value="Chromosome"/>
</dbReference>
<dbReference type="InterPro" id="IPR022789">
    <property type="entry name" value="ParD"/>
</dbReference>
<feature type="domain" description="Ribbon-helix-helix protein CopG" evidence="3">
    <location>
        <begin position="5"/>
        <end position="44"/>
    </location>
</feature>
<dbReference type="Gene3D" id="6.10.10.120">
    <property type="entry name" value="Antitoxin ParD1-like"/>
    <property type="match status" value="1"/>
</dbReference>